<dbReference type="Gene3D" id="3.30.40.10">
    <property type="entry name" value="Zinc/RING finger domain, C3HC4 (zinc finger)"/>
    <property type="match status" value="1"/>
</dbReference>
<dbReference type="CDD" id="cd15550">
    <property type="entry name" value="PHD_MLL5"/>
    <property type="match status" value="1"/>
</dbReference>
<feature type="region of interest" description="Disordered" evidence="5">
    <location>
        <begin position="553"/>
        <end position="651"/>
    </location>
</feature>
<evidence type="ECO:0000256" key="2">
    <source>
        <dbReference type="ARBA" id="ARBA00022771"/>
    </source>
</evidence>
<feature type="compositionally biased region" description="Low complexity" evidence="5">
    <location>
        <begin position="1689"/>
        <end position="1701"/>
    </location>
</feature>
<proteinExistence type="predicted"/>
<dbReference type="PROSITE" id="PS50280">
    <property type="entry name" value="SET"/>
    <property type="match status" value="1"/>
</dbReference>
<dbReference type="Pfam" id="PF00856">
    <property type="entry name" value="SET"/>
    <property type="match status" value="1"/>
</dbReference>
<dbReference type="EMBL" id="OE000317">
    <property type="protein sequence ID" value="CAD7453363.1"/>
    <property type="molecule type" value="Genomic_DNA"/>
</dbReference>
<protein>
    <recommendedName>
        <fullName evidence="6">SET domain-containing protein</fullName>
    </recommendedName>
</protein>
<keyword evidence="2" id="KW-0863">Zinc-finger</keyword>
<feature type="compositionally biased region" description="Pro residues" evidence="5">
    <location>
        <begin position="373"/>
        <end position="382"/>
    </location>
</feature>
<dbReference type="GO" id="GO:0034967">
    <property type="term" value="C:Set3 complex"/>
    <property type="evidence" value="ECO:0007669"/>
    <property type="project" value="TreeGrafter"/>
</dbReference>
<keyword evidence="1" id="KW-0479">Metal-binding</keyword>
<feature type="compositionally biased region" description="Basic and acidic residues" evidence="5">
    <location>
        <begin position="1026"/>
        <end position="1089"/>
    </location>
</feature>
<dbReference type="GO" id="GO:0008276">
    <property type="term" value="F:protein methyltransferase activity"/>
    <property type="evidence" value="ECO:0007669"/>
    <property type="project" value="UniProtKB-ARBA"/>
</dbReference>
<feature type="compositionally biased region" description="Basic and acidic residues" evidence="5">
    <location>
        <begin position="1580"/>
        <end position="1595"/>
    </location>
</feature>
<name>A0A7R9FJ57_9NEOP</name>
<feature type="compositionally biased region" description="Low complexity" evidence="5">
    <location>
        <begin position="966"/>
        <end position="980"/>
    </location>
</feature>
<feature type="compositionally biased region" description="Basic and acidic residues" evidence="5">
    <location>
        <begin position="614"/>
        <end position="625"/>
    </location>
</feature>
<dbReference type="GO" id="GO:0070210">
    <property type="term" value="C:Rpd3L-Expanded complex"/>
    <property type="evidence" value="ECO:0007669"/>
    <property type="project" value="TreeGrafter"/>
</dbReference>
<keyword evidence="3" id="KW-0862">Zinc</keyword>
<feature type="compositionally biased region" description="Low complexity" evidence="5">
    <location>
        <begin position="1207"/>
        <end position="1223"/>
    </location>
</feature>
<dbReference type="GO" id="GO:0008757">
    <property type="term" value="F:S-adenosylmethionine-dependent methyltransferase activity"/>
    <property type="evidence" value="ECO:0007669"/>
    <property type="project" value="UniProtKB-ARBA"/>
</dbReference>
<feature type="region of interest" description="Disordered" evidence="5">
    <location>
        <begin position="943"/>
        <end position="1223"/>
    </location>
</feature>
<feature type="region of interest" description="Disordered" evidence="5">
    <location>
        <begin position="866"/>
        <end position="914"/>
    </location>
</feature>
<dbReference type="PANTHER" id="PTHR46462">
    <property type="entry name" value="UPSET, ISOFORM A"/>
    <property type="match status" value="1"/>
</dbReference>
<dbReference type="GO" id="GO:0008270">
    <property type="term" value="F:zinc ion binding"/>
    <property type="evidence" value="ECO:0007669"/>
    <property type="project" value="UniProtKB-KW"/>
</dbReference>
<feature type="region of interest" description="Disordered" evidence="5">
    <location>
        <begin position="1476"/>
        <end position="1729"/>
    </location>
</feature>
<feature type="compositionally biased region" description="Basic and acidic residues" evidence="5">
    <location>
        <begin position="598"/>
        <end position="607"/>
    </location>
</feature>
<feature type="compositionally biased region" description="Basic residues" evidence="5">
    <location>
        <begin position="1090"/>
        <end position="1099"/>
    </location>
</feature>
<keyword evidence="4" id="KW-0156">Chromatin regulator</keyword>
<dbReference type="Gene3D" id="2.170.270.10">
    <property type="entry name" value="SET domain"/>
    <property type="match status" value="1"/>
</dbReference>
<feature type="compositionally biased region" description="Basic and acidic residues" evidence="5">
    <location>
        <begin position="1621"/>
        <end position="1632"/>
    </location>
</feature>
<evidence type="ECO:0000259" key="6">
    <source>
        <dbReference type="PROSITE" id="PS50280"/>
    </source>
</evidence>
<feature type="compositionally biased region" description="Low complexity" evidence="5">
    <location>
        <begin position="1152"/>
        <end position="1170"/>
    </location>
</feature>
<dbReference type="FunFam" id="3.30.40.10:FF:000150">
    <property type="entry name" value="Inactive histone-lysine N-methyltransferase 2E"/>
    <property type="match status" value="1"/>
</dbReference>
<accession>A0A7R9FJ57</accession>
<dbReference type="InterPro" id="IPR001965">
    <property type="entry name" value="Znf_PHD"/>
</dbReference>
<dbReference type="GO" id="GO:0008170">
    <property type="term" value="F:N-methyltransferase activity"/>
    <property type="evidence" value="ECO:0007669"/>
    <property type="project" value="UniProtKB-ARBA"/>
</dbReference>
<feature type="compositionally biased region" description="Pro residues" evidence="5">
    <location>
        <begin position="900"/>
        <end position="910"/>
    </location>
</feature>
<dbReference type="GO" id="GO:0006325">
    <property type="term" value="P:chromatin organization"/>
    <property type="evidence" value="ECO:0007669"/>
    <property type="project" value="UniProtKB-KW"/>
</dbReference>
<dbReference type="InterPro" id="IPR019786">
    <property type="entry name" value="Zinc_finger_PHD-type_CS"/>
</dbReference>
<dbReference type="InterPro" id="IPR011011">
    <property type="entry name" value="Znf_FYVE_PHD"/>
</dbReference>
<feature type="region of interest" description="Disordered" evidence="5">
    <location>
        <begin position="1275"/>
        <end position="1452"/>
    </location>
</feature>
<feature type="compositionally biased region" description="Pro residues" evidence="5">
    <location>
        <begin position="1795"/>
        <end position="1814"/>
    </location>
</feature>
<reference evidence="7" key="1">
    <citation type="submission" date="2020-11" db="EMBL/GenBank/DDBJ databases">
        <authorList>
            <person name="Tran Van P."/>
        </authorList>
    </citation>
    <scope>NUCLEOTIDE SEQUENCE</scope>
</reference>
<dbReference type="InterPro" id="IPR001214">
    <property type="entry name" value="SET_dom"/>
</dbReference>
<feature type="compositionally biased region" description="Acidic residues" evidence="5">
    <location>
        <begin position="434"/>
        <end position="449"/>
    </location>
</feature>
<evidence type="ECO:0000256" key="5">
    <source>
        <dbReference type="SAM" id="MobiDB-lite"/>
    </source>
</evidence>
<evidence type="ECO:0000313" key="7">
    <source>
        <dbReference type="EMBL" id="CAD7453363.1"/>
    </source>
</evidence>
<feature type="compositionally biased region" description="Low complexity" evidence="5">
    <location>
        <begin position="943"/>
        <end position="958"/>
    </location>
</feature>
<evidence type="ECO:0000256" key="4">
    <source>
        <dbReference type="ARBA" id="ARBA00022853"/>
    </source>
</evidence>
<feature type="compositionally biased region" description="Polar residues" evidence="5">
    <location>
        <begin position="1171"/>
        <end position="1181"/>
    </location>
</feature>
<feature type="region of interest" description="Disordered" evidence="5">
    <location>
        <begin position="373"/>
        <end position="393"/>
    </location>
</feature>
<gene>
    <name evidence="7" type="ORF">TTEB3V08_LOCUS1508</name>
</gene>
<evidence type="ECO:0000256" key="1">
    <source>
        <dbReference type="ARBA" id="ARBA00022723"/>
    </source>
</evidence>
<feature type="region of interest" description="Disordered" evidence="5">
    <location>
        <begin position="406"/>
        <end position="450"/>
    </location>
</feature>
<dbReference type="CDD" id="cd10529">
    <property type="entry name" value="SET_SETD5-like"/>
    <property type="match status" value="1"/>
</dbReference>
<dbReference type="InterPro" id="IPR013083">
    <property type="entry name" value="Znf_RING/FYVE/PHD"/>
</dbReference>
<dbReference type="Pfam" id="PF20826">
    <property type="entry name" value="PHD_5"/>
    <property type="match status" value="1"/>
</dbReference>
<evidence type="ECO:0000256" key="3">
    <source>
        <dbReference type="ARBA" id="ARBA00022833"/>
    </source>
</evidence>
<feature type="domain" description="SET" evidence="6">
    <location>
        <begin position="701"/>
        <end position="829"/>
    </location>
</feature>
<feature type="region of interest" description="Disordered" evidence="5">
    <location>
        <begin position="1768"/>
        <end position="1814"/>
    </location>
</feature>
<feature type="compositionally biased region" description="Polar residues" evidence="5">
    <location>
        <begin position="986"/>
        <end position="1025"/>
    </location>
</feature>
<dbReference type="GO" id="GO:0006355">
    <property type="term" value="P:regulation of DNA-templated transcription"/>
    <property type="evidence" value="ECO:0007669"/>
    <property type="project" value="TreeGrafter"/>
</dbReference>
<dbReference type="PROSITE" id="PS01359">
    <property type="entry name" value="ZF_PHD_1"/>
    <property type="match status" value="1"/>
</dbReference>
<dbReference type="SUPFAM" id="SSF82199">
    <property type="entry name" value="SET domain"/>
    <property type="match status" value="1"/>
</dbReference>
<dbReference type="SMART" id="SM00249">
    <property type="entry name" value="PHD"/>
    <property type="match status" value="1"/>
</dbReference>
<dbReference type="SUPFAM" id="SSF57903">
    <property type="entry name" value="FYVE/PHD zinc finger"/>
    <property type="match status" value="1"/>
</dbReference>
<sequence length="1814" mass="197139">MMFLIGNNKLKNKTHLGACPSPVNKPAPSAELAPNRGLFNRGSHFYPSGIQSNQLAQSAVLPLVDVVQRWPGVLIPPTWEPLFTNNNSLVLAADAVTDGRNLVLMWRHYVTNHGRVLSLDRASGFEILSTLPRLGGGKVRVSQHIVPFYAFITFREAFKKVIKLGGGGGARVTGQPHRHHVLGPRPPTTRLVRGTFSVVGQATSATIVPSTASGRRNGTFIPLTGQADDSMNLIVQLGTTVVSSATPQVPVKNSTMTFAGRNITYRDSRPGGQGAMPFKGNTAVQVQIQPAPAATSPTQQVAVVTMPKPSTVVEPILQAIKEEKVEVKTEVEEEHETKHEYENPLNAVFASMCSKEQRLELVKLLLQDHNYGAPPPATPPLSPHRGPSGLPSSLCNNYTLPGGMYPYDPRLHRTDDDDDANSVISSNPGREGEPEGEETETAPEGEDEDSVTRCICDFQHDDGYMICCDKCFVWQHVDCMEIDRNNIPELYSCERCQPRKVDKQRARTLQLRKREELLHLDSSTDSTSSSSPDFAAIGRAVGSVSGKKRSVALLSSSGSRRKSEPAPSSFHKPIPSTGKKLTAASSNGGVMAGKQRQRRESAKEQRRASIGQARKKDTSGKETKKAPTMRRKSKSRPVVSDDDSDDDRPTPMQELRQWIDHYEEAVTNHYSPELRARISSVKVNGIHSDLKLGSVPPVPKCRVSILTTGLRILIATAHLSSNQPIIELRGKYMLSAQLGGTNHHGFPAVPNNRRNRLPPGPYIFFYRLPKEGTEVCVDTTTYGNDARFVRRSCQPNAEVRHCIEKGTLHLYLVAIGKLDKNSEITISHEQYHESTGLPRMPCACGNLRECRVQNCKKNGAHEAIMSEGRRERRRRVRRMSTEERVDSSPSHQLNPVSSVPLPPPPPPPQPQVKLSAPAKISALAKPSAPTKLSALAKPSAPTKLSALAKPSAPAKLSPPSKPPTPVKSLASRATTRSSTEASRELASSTTATISPAINTSSPPSTGTASITNHPLTDTTTASTNSHSEDSNKKLSREDRKMAAILKAIERMEQQSQKKEGSQSRPPQRRESEPPRAQAHHESKKPSAERPRKKKRRGRGRSNSGSQSATRRRTRLNSMNSIDSEGSSDEEIMSPTKPAQKPSLEEESQDSPGRGLSTAAGLLLALANATTPQQNPSSSYQPHTPPPLTKVEATGGVNPTLFSSVCDSGATSSSSQGSTPPTPLSSACLLVAAAVGPLAPGFKFPKTKKALMNEWLTQSPIPSELKVDNAQFSPNKCLVQGQGPMRPGGSAKKRWLRQAISEEGEAGVSPSSPRTGSPPCPDYVTPLKKRRLARESMSSEHSVTPPTTPTLTEGLSPTEERKDDLHNNLTVSCEEDDASASAEERGEYDKQATPSPSEPSPAVHKRDKLLREYIGEGSNGTEEDVCRGFEQDEQSNSSQDPKTPLTPPEEAKVSVAHVQETLSQVVGSLPSLPSLLAHAGAKRSGPTTPPLLQEYGIKRSRPMSPLCVDRSATPQDIANDEEGLVSTSSPSKMVDKTERVTLSQFSPDVGYMPRSCIRPISPEGGGGTGRSYTPVLLSEVIAKERPSPPPHGEERTATPPMVTASPHSPSPPQSRPRRFIRRKEEEELEEHSVDSSATTQPAKRKVRTLSISEYRQRKQRNSGSDTAGLGQGGDCDQDGEGDMYTGRQRSNSTSSSSSTLSSDLEETETPSSLPLLYPTTEVSITGTEDKKTLGEDLNYMKWNSAPTLVERQRENLTERLRREFGLFLSDDEEQERVRKQNANADNVKDGIKKKAPPPPPPPPPHPPPDPVLTLP</sequence>
<dbReference type="PANTHER" id="PTHR46462:SF3">
    <property type="entry name" value="UPSET, ISOFORM A"/>
    <property type="match status" value="1"/>
</dbReference>
<organism evidence="7">
    <name type="scientific">Timema tahoe</name>
    <dbReference type="NCBI Taxonomy" id="61484"/>
    <lineage>
        <taxon>Eukaryota</taxon>
        <taxon>Metazoa</taxon>
        <taxon>Ecdysozoa</taxon>
        <taxon>Arthropoda</taxon>
        <taxon>Hexapoda</taxon>
        <taxon>Insecta</taxon>
        <taxon>Pterygota</taxon>
        <taxon>Neoptera</taxon>
        <taxon>Polyneoptera</taxon>
        <taxon>Phasmatodea</taxon>
        <taxon>Timematodea</taxon>
        <taxon>Timematoidea</taxon>
        <taxon>Timematidae</taxon>
        <taxon>Timema</taxon>
    </lineage>
</organism>
<dbReference type="SMART" id="SM00317">
    <property type="entry name" value="SET"/>
    <property type="match status" value="1"/>
</dbReference>
<dbReference type="InterPro" id="IPR046341">
    <property type="entry name" value="SET_dom_sf"/>
</dbReference>